<reference evidence="2 3" key="1">
    <citation type="submission" date="2020-07" db="EMBL/GenBank/DDBJ databases">
        <authorList>
            <person name="Martino G."/>
            <person name="Holtappels D."/>
            <person name="Wagemans J."/>
            <person name="Lavigne R."/>
            <person name="Turina M."/>
            <person name="Ciuffo M."/>
        </authorList>
    </citation>
    <scope>NUCLEOTIDE SEQUENCE [LARGE SCALE GENOMIC DNA]</scope>
</reference>
<organism evidence="2 3">
    <name type="scientific">Pseudomonas phage phiK7A1</name>
    <dbReference type="NCBI Taxonomy" id="2759194"/>
    <lineage>
        <taxon>Viruses</taxon>
        <taxon>Duplodnaviria</taxon>
        <taxon>Heunggongvirae</taxon>
        <taxon>Uroviricota</taxon>
        <taxon>Caudoviricetes</taxon>
        <taxon>Vandenendeviridae</taxon>
        <taxon>Gorskivirinae</taxon>
        <taxon>Torinovirus</taxon>
        <taxon>Torinovirus K7A1</taxon>
    </lineage>
</organism>
<feature type="coiled-coil region" evidence="1">
    <location>
        <begin position="71"/>
        <end position="105"/>
    </location>
</feature>
<gene>
    <name evidence="2" type="ORF">phiK7A1_146</name>
</gene>
<evidence type="ECO:0000313" key="3">
    <source>
        <dbReference type="Proteomes" id="UP000516415"/>
    </source>
</evidence>
<protein>
    <submittedName>
        <fullName evidence="2">Uncharacterized protein</fullName>
    </submittedName>
</protein>
<dbReference type="EMBL" id="MT740307">
    <property type="protein sequence ID" value="QNR53934.1"/>
    <property type="molecule type" value="Genomic_DNA"/>
</dbReference>
<name>A0A7H0XFZ4_9CAUD</name>
<proteinExistence type="predicted"/>
<evidence type="ECO:0000256" key="1">
    <source>
        <dbReference type="SAM" id="Coils"/>
    </source>
</evidence>
<dbReference type="Proteomes" id="UP000516415">
    <property type="component" value="Segment"/>
</dbReference>
<keyword evidence="1" id="KW-0175">Coiled coil</keyword>
<evidence type="ECO:0000313" key="2">
    <source>
        <dbReference type="EMBL" id="QNR53934.1"/>
    </source>
</evidence>
<accession>A0A7H0XFZ4</accession>
<sequence length="108" mass="11540">MSYKLGDKVILVGSGSRDIPTGSILTAVNVCSTRGQWIGETDVTLSAINSGEGRSGTYKLELYNPQPLQPLEVVVARLKDITAELTKLQAEQQQLNATLRAAGLQLVA</sequence>
<keyword evidence="3" id="KW-1185">Reference proteome</keyword>